<name>A0ABD2P605_9CUCU</name>
<dbReference type="Proteomes" id="UP001516400">
    <property type="component" value="Unassembled WGS sequence"/>
</dbReference>
<accession>A0ABD2P605</accession>
<keyword evidence="3" id="KW-1185">Reference proteome</keyword>
<evidence type="ECO:0000313" key="3">
    <source>
        <dbReference type="Proteomes" id="UP001516400"/>
    </source>
</evidence>
<gene>
    <name evidence="2" type="ORF">HHI36_000538</name>
</gene>
<organism evidence="2 3">
    <name type="scientific">Cryptolaemus montrouzieri</name>
    <dbReference type="NCBI Taxonomy" id="559131"/>
    <lineage>
        <taxon>Eukaryota</taxon>
        <taxon>Metazoa</taxon>
        <taxon>Ecdysozoa</taxon>
        <taxon>Arthropoda</taxon>
        <taxon>Hexapoda</taxon>
        <taxon>Insecta</taxon>
        <taxon>Pterygota</taxon>
        <taxon>Neoptera</taxon>
        <taxon>Endopterygota</taxon>
        <taxon>Coleoptera</taxon>
        <taxon>Polyphaga</taxon>
        <taxon>Cucujiformia</taxon>
        <taxon>Coccinelloidea</taxon>
        <taxon>Coccinellidae</taxon>
        <taxon>Scymninae</taxon>
        <taxon>Scymnini</taxon>
        <taxon>Cryptolaemus</taxon>
    </lineage>
</organism>
<protein>
    <submittedName>
        <fullName evidence="2">Uncharacterized protein</fullName>
    </submittedName>
</protein>
<proteinExistence type="predicted"/>
<evidence type="ECO:0000256" key="1">
    <source>
        <dbReference type="SAM" id="MobiDB-lite"/>
    </source>
</evidence>
<reference evidence="2 3" key="1">
    <citation type="journal article" date="2021" name="BMC Biol.">
        <title>Horizontally acquired antibacterial genes associated with adaptive radiation of ladybird beetles.</title>
        <authorList>
            <person name="Li H.S."/>
            <person name="Tang X.F."/>
            <person name="Huang Y.H."/>
            <person name="Xu Z.Y."/>
            <person name="Chen M.L."/>
            <person name="Du X.Y."/>
            <person name="Qiu B.Y."/>
            <person name="Chen P.T."/>
            <person name="Zhang W."/>
            <person name="Slipinski A."/>
            <person name="Escalona H.E."/>
            <person name="Waterhouse R.M."/>
            <person name="Zwick A."/>
            <person name="Pang H."/>
        </authorList>
    </citation>
    <scope>NUCLEOTIDE SEQUENCE [LARGE SCALE GENOMIC DNA]</scope>
    <source>
        <strain evidence="2">SYSU2018</strain>
    </source>
</reference>
<feature type="non-terminal residue" evidence="2">
    <location>
        <position position="1"/>
    </location>
</feature>
<dbReference type="EMBL" id="JABFTP020000185">
    <property type="protein sequence ID" value="KAL3286025.1"/>
    <property type="molecule type" value="Genomic_DNA"/>
</dbReference>
<comment type="caution">
    <text evidence="2">The sequence shown here is derived from an EMBL/GenBank/DDBJ whole genome shotgun (WGS) entry which is preliminary data.</text>
</comment>
<dbReference type="AlphaFoldDB" id="A0ABD2P605"/>
<evidence type="ECO:0000313" key="2">
    <source>
        <dbReference type="EMBL" id="KAL3286025.1"/>
    </source>
</evidence>
<feature type="region of interest" description="Disordered" evidence="1">
    <location>
        <begin position="1"/>
        <end position="36"/>
    </location>
</feature>
<sequence>STTTDDKKIGSTTPDVVKLAVKRQRPKAASPNRQGPQQCQALYGKNLIPAKIQIAYFKEYLICTQNVELLIERSRSPTENQ</sequence>